<dbReference type="PANTHER" id="PTHR43685">
    <property type="entry name" value="GLYCOSYLTRANSFERASE"/>
    <property type="match status" value="1"/>
</dbReference>
<dbReference type="SUPFAM" id="SSF53448">
    <property type="entry name" value="Nucleotide-diphospho-sugar transferases"/>
    <property type="match status" value="1"/>
</dbReference>
<gene>
    <name evidence="2" type="ORF">CGZ88_0956</name>
</gene>
<comment type="caution">
    <text evidence="2">The sequence shown here is derived from an EMBL/GenBank/DDBJ whole genome shotgun (WGS) entry which is preliminary data.</text>
</comment>
<reference evidence="2 3" key="1">
    <citation type="submission" date="2017-07" db="EMBL/GenBank/DDBJ databases">
        <title>Bifidobacterium novel species.</title>
        <authorList>
            <person name="Lugli G.A."/>
            <person name="Milani C."/>
            <person name="Duranti S."/>
            <person name="Mangifesta M."/>
        </authorList>
    </citation>
    <scope>NUCLEOTIDE SEQUENCE [LARGE SCALE GENOMIC DNA]</scope>
    <source>
        <strain evidence="3">Goo31D</strain>
    </source>
</reference>
<accession>A0A2N5IZN7</accession>
<dbReference type="Gene3D" id="3.90.550.10">
    <property type="entry name" value="Spore Coat Polysaccharide Biosynthesis Protein SpsA, Chain A"/>
    <property type="match status" value="1"/>
</dbReference>
<organism evidence="2 3">
    <name type="scientific">Bifidobacterium anseris</name>
    <dbReference type="NCBI Taxonomy" id="2020963"/>
    <lineage>
        <taxon>Bacteria</taxon>
        <taxon>Bacillati</taxon>
        <taxon>Actinomycetota</taxon>
        <taxon>Actinomycetes</taxon>
        <taxon>Bifidobacteriales</taxon>
        <taxon>Bifidobacteriaceae</taxon>
        <taxon>Bifidobacterium</taxon>
    </lineage>
</organism>
<dbReference type="InterPro" id="IPR001173">
    <property type="entry name" value="Glyco_trans_2-like"/>
</dbReference>
<dbReference type="OrthoDB" id="3226099at2"/>
<sequence>MTDGNVDANVATHPDDQAAAPAVSIVIPVYNQQAYISDCLESLLRQTFTDFEVLAVDDGSTDDSAAIIAQIAERDARIRLVRQPNGGVSAARNTGLAHARGAWICFIDPDDYVADDYLRTLYDACDVAHDVPDIVMSTCIACDGERKVRQHFFPASFTACTMEEKKPLFHQLLDGSHLQPDGFVTAIGVPWGKLYRHAFITGNALRFDPQLSRMEDNLFNIQAFHDAHRIVYLDYAGYYYRVSDLMAHTFGGIRQGTFHHAIDECASLLDAYGLLDDEALYRAWNAEQLNLYFQELKAAAAGHPRRLRDARRACAQCMRALRPRMRRIDKRALSRGERIRYAALTNPMMNGAMATLLWTKLRRG</sequence>
<name>A0A2N5IZN7_9BIFI</name>
<dbReference type="PANTHER" id="PTHR43685:SF2">
    <property type="entry name" value="GLYCOSYLTRANSFERASE 2-LIKE DOMAIN-CONTAINING PROTEIN"/>
    <property type="match status" value="1"/>
</dbReference>
<dbReference type="InterPro" id="IPR050834">
    <property type="entry name" value="Glycosyltransf_2"/>
</dbReference>
<evidence type="ECO:0000313" key="2">
    <source>
        <dbReference type="EMBL" id="PLS27429.1"/>
    </source>
</evidence>
<dbReference type="GO" id="GO:0016740">
    <property type="term" value="F:transferase activity"/>
    <property type="evidence" value="ECO:0007669"/>
    <property type="project" value="UniProtKB-KW"/>
</dbReference>
<dbReference type="Pfam" id="PF00535">
    <property type="entry name" value="Glycos_transf_2"/>
    <property type="match status" value="1"/>
</dbReference>
<dbReference type="CDD" id="cd00761">
    <property type="entry name" value="Glyco_tranf_GTA_type"/>
    <property type="match status" value="1"/>
</dbReference>
<evidence type="ECO:0000259" key="1">
    <source>
        <dbReference type="Pfam" id="PF00535"/>
    </source>
</evidence>
<keyword evidence="2" id="KW-0808">Transferase</keyword>
<dbReference type="Proteomes" id="UP000234935">
    <property type="component" value="Unassembled WGS sequence"/>
</dbReference>
<dbReference type="AlphaFoldDB" id="A0A2N5IZN7"/>
<dbReference type="EMBL" id="NMYC01000003">
    <property type="protein sequence ID" value="PLS27429.1"/>
    <property type="molecule type" value="Genomic_DNA"/>
</dbReference>
<dbReference type="RefSeq" id="WP_101671258.1">
    <property type="nucleotide sequence ID" value="NZ_NMYC01000003.1"/>
</dbReference>
<protein>
    <submittedName>
        <fullName evidence="2">Glycosyltransferase</fullName>
    </submittedName>
</protein>
<feature type="domain" description="Glycosyltransferase 2-like" evidence="1">
    <location>
        <begin position="24"/>
        <end position="150"/>
    </location>
</feature>
<dbReference type="InterPro" id="IPR029044">
    <property type="entry name" value="Nucleotide-diphossugar_trans"/>
</dbReference>
<evidence type="ECO:0000313" key="3">
    <source>
        <dbReference type="Proteomes" id="UP000234935"/>
    </source>
</evidence>
<proteinExistence type="predicted"/>
<keyword evidence="3" id="KW-1185">Reference proteome</keyword>